<accession>A0A438DYC8</accession>
<dbReference type="InterPro" id="IPR052940">
    <property type="entry name" value="Carb_Esterase_6"/>
</dbReference>
<name>A0A438DYC8_VITVI</name>
<dbReference type="Gene3D" id="3.40.50.1110">
    <property type="entry name" value="SGNH hydrolase"/>
    <property type="match status" value="1"/>
</dbReference>
<reference evidence="4 5" key="1">
    <citation type="journal article" date="2018" name="PLoS Genet.">
        <title>Population sequencing reveals clonal diversity and ancestral inbreeding in the grapevine cultivar Chardonnay.</title>
        <authorList>
            <person name="Roach M.J."/>
            <person name="Johnson D.L."/>
            <person name="Bohlmann J."/>
            <person name="van Vuuren H.J."/>
            <person name="Jones S.J."/>
            <person name="Pretorius I.S."/>
            <person name="Schmidt S.A."/>
            <person name="Borneman A.R."/>
        </authorList>
    </citation>
    <scope>NUCLEOTIDE SEQUENCE [LARGE SCALE GENOMIC DNA]</scope>
    <source>
        <strain evidence="5">cv. Chardonnay</strain>
        <tissue evidence="4">Leaf</tissue>
    </source>
</reference>
<dbReference type="PANTHER" id="PTHR31988">
    <property type="entry name" value="ESTERASE, PUTATIVE (DUF303)-RELATED"/>
    <property type="match status" value="1"/>
</dbReference>
<dbReference type="Proteomes" id="UP000288805">
    <property type="component" value="Unassembled WGS sequence"/>
</dbReference>
<gene>
    <name evidence="4" type="primary">VvCHDh000405_6</name>
    <name evidence="4" type="ORF">CK203_092346</name>
</gene>
<dbReference type="InterPro" id="IPR005181">
    <property type="entry name" value="SASA"/>
</dbReference>
<evidence type="ECO:0000313" key="4">
    <source>
        <dbReference type="EMBL" id="RVW40493.1"/>
    </source>
</evidence>
<evidence type="ECO:0000259" key="3">
    <source>
        <dbReference type="Pfam" id="PF03629"/>
    </source>
</evidence>
<keyword evidence="1" id="KW-0378">Hydrolase</keyword>
<dbReference type="SUPFAM" id="SSF52266">
    <property type="entry name" value="SGNH hydrolase"/>
    <property type="match status" value="1"/>
</dbReference>
<feature type="signal peptide" evidence="2">
    <location>
        <begin position="1"/>
        <end position="19"/>
    </location>
</feature>
<feature type="domain" description="Sialate O-acetylesterase" evidence="3">
    <location>
        <begin position="27"/>
        <end position="172"/>
    </location>
</feature>
<evidence type="ECO:0000256" key="2">
    <source>
        <dbReference type="SAM" id="SignalP"/>
    </source>
</evidence>
<evidence type="ECO:0000256" key="1">
    <source>
        <dbReference type="ARBA" id="ARBA00022801"/>
    </source>
</evidence>
<dbReference type="EMBL" id="QGNW01001458">
    <property type="protein sequence ID" value="RVW40493.1"/>
    <property type="molecule type" value="Genomic_DNA"/>
</dbReference>
<dbReference type="GO" id="GO:0016787">
    <property type="term" value="F:hydrolase activity"/>
    <property type="evidence" value="ECO:0007669"/>
    <property type="project" value="UniProtKB-KW"/>
</dbReference>
<feature type="chain" id="PRO_5019087232" evidence="2">
    <location>
        <begin position="20"/>
        <end position="238"/>
    </location>
</feature>
<dbReference type="AlphaFoldDB" id="A0A438DYC8"/>
<organism evidence="4 5">
    <name type="scientific">Vitis vinifera</name>
    <name type="common">Grape</name>
    <dbReference type="NCBI Taxonomy" id="29760"/>
    <lineage>
        <taxon>Eukaryota</taxon>
        <taxon>Viridiplantae</taxon>
        <taxon>Streptophyta</taxon>
        <taxon>Embryophyta</taxon>
        <taxon>Tracheophyta</taxon>
        <taxon>Spermatophyta</taxon>
        <taxon>Magnoliopsida</taxon>
        <taxon>eudicotyledons</taxon>
        <taxon>Gunneridae</taxon>
        <taxon>Pentapetalae</taxon>
        <taxon>rosids</taxon>
        <taxon>Vitales</taxon>
        <taxon>Vitaceae</taxon>
        <taxon>Viteae</taxon>
        <taxon>Vitis</taxon>
    </lineage>
</organism>
<evidence type="ECO:0000313" key="5">
    <source>
        <dbReference type="Proteomes" id="UP000288805"/>
    </source>
</evidence>
<sequence length="238" mass="25398">MGSLSLVLILLSHACAVSASDSRLHNDNIFILAGQSNMAGRGGVINGTWDGIVPSECQPNPSILRLTAGLTWVEAREPLHADIDTNKTCGIGPGMAFANAVLRDPAFGIVGLVPCAVGATNISEWSRGTYLYTQLVRRAKASLQHGGKIRALLWYQGESDSKSPEYAKSYKGGSSIRRTIYKDSERSSAGVDLPNVTCVDAMGLPLEPDGIHLTTPAQIYPNDPNHPIVLHDVSHINA</sequence>
<keyword evidence="2" id="KW-0732">Signal</keyword>
<proteinExistence type="predicted"/>
<dbReference type="PANTHER" id="PTHR31988:SF15">
    <property type="entry name" value="ESTERASE, PUTATIVE (DUF303)-RELATED"/>
    <property type="match status" value="1"/>
</dbReference>
<dbReference type="Pfam" id="PF03629">
    <property type="entry name" value="SASA"/>
    <property type="match status" value="1"/>
</dbReference>
<dbReference type="InterPro" id="IPR036514">
    <property type="entry name" value="SGNH_hydro_sf"/>
</dbReference>
<protein>
    <submittedName>
        <fullName evidence="4">Putative carbohydrate esterase</fullName>
    </submittedName>
</protein>
<comment type="caution">
    <text evidence="4">The sequence shown here is derived from an EMBL/GenBank/DDBJ whole genome shotgun (WGS) entry which is preliminary data.</text>
</comment>